<feature type="transmembrane region" description="Helical" evidence="7">
    <location>
        <begin position="257"/>
        <end position="279"/>
    </location>
</feature>
<evidence type="ECO:0000256" key="5">
    <source>
        <dbReference type="ARBA" id="ARBA00022989"/>
    </source>
</evidence>
<feature type="transmembrane region" description="Helical" evidence="7">
    <location>
        <begin position="139"/>
        <end position="162"/>
    </location>
</feature>
<dbReference type="InterPro" id="IPR001958">
    <property type="entry name" value="Tet-R_TetA/multi-R_MdtG-like"/>
</dbReference>
<dbReference type="InterPro" id="IPR050171">
    <property type="entry name" value="MFS_Transporters"/>
</dbReference>
<feature type="transmembrane region" description="Helical" evidence="7">
    <location>
        <begin position="79"/>
        <end position="97"/>
    </location>
</feature>
<protein>
    <submittedName>
        <fullName evidence="9">MFS transporter</fullName>
    </submittedName>
</protein>
<evidence type="ECO:0000256" key="7">
    <source>
        <dbReference type="SAM" id="Phobius"/>
    </source>
</evidence>
<dbReference type="PRINTS" id="PR01035">
    <property type="entry name" value="TCRTETA"/>
</dbReference>
<accession>A0A7S8IF52</accession>
<gene>
    <name evidence="9" type="ORF">G4Y79_02325</name>
</gene>
<dbReference type="Proteomes" id="UP000594468">
    <property type="component" value="Chromosome"/>
</dbReference>
<feature type="transmembrane region" description="Helical" evidence="7">
    <location>
        <begin position="291"/>
        <end position="320"/>
    </location>
</feature>
<feature type="transmembrane region" description="Helical" evidence="7">
    <location>
        <begin position="47"/>
        <end position="72"/>
    </location>
</feature>
<evidence type="ECO:0000256" key="4">
    <source>
        <dbReference type="ARBA" id="ARBA00022692"/>
    </source>
</evidence>
<feature type="transmembrane region" description="Helical" evidence="7">
    <location>
        <begin position="103"/>
        <end position="127"/>
    </location>
</feature>
<comment type="subcellular location">
    <subcellularLocation>
        <location evidence="1">Cell membrane</location>
        <topology evidence="1">Multi-pass membrane protein</topology>
    </subcellularLocation>
</comment>
<dbReference type="EMBL" id="CP062983">
    <property type="protein sequence ID" value="QPC83232.1"/>
    <property type="molecule type" value="Genomic_DNA"/>
</dbReference>
<dbReference type="InterPro" id="IPR011701">
    <property type="entry name" value="MFS"/>
</dbReference>
<name>A0A7S8IF52_9CHLR</name>
<keyword evidence="10" id="KW-1185">Reference proteome</keyword>
<dbReference type="Pfam" id="PF07690">
    <property type="entry name" value="MFS_1"/>
    <property type="match status" value="2"/>
</dbReference>
<sequence>MLNRTVTAVRQRPIIISLYLPWFLIAIGVGMMQPIMPLYATEFGASYSLVGLVLAAEGLGQLIGDVPAGVLLRKYGGKNVMLIGAAGIAISLLPLIWATSVLVVIAMQLIGGFSRSLFMVAQHTYLAQNVTVTRRGRAISVYGGVMRIGNLIGPALGGYLGAQFGLRAAFPIYALIGVLVFLVVLFFVEHHDVNDMDEHGQSQHVSGSPLWTTLRDSWRILTVAGMASLLAQMIRQSRKVLLPLIGRDLLGLNVDDIGLVLSVASALDVLLFFPAGIIMDRFGRKWAIIPCFGIQAVAMLLLPLVTSFAGLMLVAALLGFGNGLGSGTMMTLGSDLAPPATRSEFLGIWRLIGDGGFTGAPIIVGGVADALTLNAAALAMAASGLGAVLIFGLFVPETLDKSQKRKRKTQNAAGA</sequence>
<dbReference type="InterPro" id="IPR020846">
    <property type="entry name" value="MFS_dom"/>
</dbReference>
<dbReference type="PANTHER" id="PTHR23517:SF3">
    <property type="entry name" value="INTEGRAL MEMBRANE TRANSPORT PROTEIN"/>
    <property type="match status" value="1"/>
</dbReference>
<reference evidence="9 10" key="1">
    <citation type="submission" date="2020-02" db="EMBL/GenBank/DDBJ databases">
        <authorList>
            <person name="Zheng R.K."/>
            <person name="Sun C.M."/>
        </authorList>
    </citation>
    <scope>NUCLEOTIDE SEQUENCE [LARGE SCALE GENOMIC DNA]</scope>
    <source>
        <strain evidence="10">rifampicinis</strain>
    </source>
</reference>
<keyword evidence="4 7" id="KW-0812">Transmembrane</keyword>
<feature type="transmembrane region" description="Helical" evidence="7">
    <location>
        <begin position="375"/>
        <end position="395"/>
    </location>
</feature>
<dbReference type="RefSeq" id="WP_195171299.1">
    <property type="nucleotide sequence ID" value="NZ_CP062983.1"/>
</dbReference>
<evidence type="ECO:0000259" key="8">
    <source>
        <dbReference type="PROSITE" id="PS50850"/>
    </source>
</evidence>
<keyword evidence="6 7" id="KW-0472">Membrane</keyword>
<dbReference type="GO" id="GO:0005886">
    <property type="term" value="C:plasma membrane"/>
    <property type="evidence" value="ECO:0007669"/>
    <property type="project" value="UniProtKB-SubCell"/>
</dbReference>
<evidence type="ECO:0000313" key="10">
    <source>
        <dbReference type="Proteomes" id="UP000594468"/>
    </source>
</evidence>
<dbReference type="Gene3D" id="1.20.1250.20">
    <property type="entry name" value="MFS general substrate transporter like domains"/>
    <property type="match status" value="2"/>
</dbReference>
<evidence type="ECO:0000256" key="2">
    <source>
        <dbReference type="ARBA" id="ARBA00022448"/>
    </source>
</evidence>
<feature type="transmembrane region" description="Helical" evidence="7">
    <location>
        <begin position="12"/>
        <end position="35"/>
    </location>
</feature>
<keyword evidence="3" id="KW-1003">Cell membrane</keyword>
<dbReference type="KEGG" id="pmet:G4Y79_02325"/>
<keyword evidence="2" id="KW-0813">Transport</keyword>
<evidence type="ECO:0000313" key="9">
    <source>
        <dbReference type="EMBL" id="QPC83232.1"/>
    </source>
</evidence>
<evidence type="ECO:0000256" key="1">
    <source>
        <dbReference type="ARBA" id="ARBA00004651"/>
    </source>
</evidence>
<dbReference type="PROSITE" id="PS50850">
    <property type="entry name" value="MFS"/>
    <property type="match status" value="1"/>
</dbReference>
<feature type="transmembrane region" description="Helical" evidence="7">
    <location>
        <begin position="168"/>
        <end position="188"/>
    </location>
</feature>
<dbReference type="AlphaFoldDB" id="A0A7S8IF52"/>
<dbReference type="GO" id="GO:0022857">
    <property type="term" value="F:transmembrane transporter activity"/>
    <property type="evidence" value="ECO:0007669"/>
    <property type="project" value="InterPro"/>
</dbReference>
<dbReference type="SUPFAM" id="SSF103473">
    <property type="entry name" value="MFS general substrate transporter"/>
    <property type="match status" value="1"/>
</dbReference>
<keyword evidence="5 7" id="KW-1133">Transmembrane helix</keyword>
<evidence type="ECO:0000256" key="3">
    <source>
        <dbReference type="ARBA" id="ARBA00022475"/>
    </source>
</evidence>
<proteinExistence type="predicted"/>
<dbReference type="InterPro" id="IPR036259">
    <property type="entry name" value="MFS_trans_sf"/>
</dbReference>
<feature type="domain" description="Major facilitator superfamily (MFS) profile" evidence="8">
    <location>
        <begin position="14"/>
        <end position="399"/>
    </location>
</feature>
<organism evidence="9 10">
    <name type="scientific">Phototrophicus methaneseepsis</name>
    <dbReference type="NCBI Taxonomy" id="2710758"/>
    <lineage>
        <taxon>Bacteria</taxon>
        <taxon>Bacillati</taxon>
        <taxon>Chloroflexota</taxon>
        <taxon>Candidatus Thermofontia</taxon>
        <taxon>Phototrophicales</taxon>
        <taxon>Phototrophicaceae</taxon>
        <taxon>Phototrophicus</taxon>
    </lineage>
</organism>
<evidence type="ECO:0000256" key="6">
    <source>
        <dbReference type="ARBA" id="ARBA00023136"/>
    </source>
</evidence>
<dbReference type="PANTHER" id="PTHR23517">
    <property type="entry name" value="RESISTANCE PROTEIN MDTM, PUTATIVE-RELATED-RELATED"/>
    <property type="match status" value="1"/>
</dbReference>
<dbReference type="CDD" id="cd17325">
    <property type="entry name" value="MFS_MdtG_SLC18_like"/>
    <property type="match status" value="1"/>
</dbReference>